<evidence type="ECO:0000259" key="3">
    <source>
        <dbReference type="SMART" id="SM00382"/>
    </source>
</evidence>
<keyword evidence="2" id="KW-0067">ATP-binding</keyword>
<dbReference type="InterPro" id="IPR027417">
    <property type="entry name" value="P-loop_NTPase"/>
</dbReference>
<dbReference type="KEGG" id="haq:DU484_00355"/>
<keyword evidence="1" id="KW-0547">Nucleotide-binding</keyword>
<dbReference type="PANTHER" id="PTHR23077:SF171">
    <property type="entry name" value="NUCLEAR VALOSIN-CONTAINING PROTEIN-LIKE"/>
    <property type="match status" value="1"/>
</dbReference>
<dbReference type="InterPro" id="IPR050168">
    <property type="entry name" value="AAA_ATPase_domain"/>
</dbReference>
<gene>
    <name evidence="4" type="ORF">DU484_00355</name>
</gene>
<evidence type="ECO:0000256" key="1">
    <source>
        <dbReference type="ARBA" id="ARBA00022741"/>
    </source>
</evidence>
<dbReference type="PANTHER" id="PTHR23077">
    <property type="entry name" value="AAA-FAMILY ATPASE"/>
    <property type="match status" value="1"/>
</dbReference>
<dbReference type="SUPFAM" id="SSF52540">
    <property type="entry name" value="P-loop containing nucleoside triphosphate hydrolases"/>
    <property type="match status" value="1"/>
</dbReference>
<dbReference type="InterPro" id="IPR003959">
    <property type="entry name" value="ATPase_AAA_core"/>
</dbReference>
<evidence type="ECO:0000256" key="2">
    <source>
        <dbReference type="ARBA" id="ARBA00022840"/>
    </source>
</evidence>
<dbReference type="InterPro" id="IPR003593">
    <property type="entry name" value="AAA+_ATPase"/>
</dbReference>
<dbReference type="Pfam" id="PF00004">
    <property type="entry name" value="AAA"/>
    <property type="match status" value="1"/>
</dbReference>
<proteinExistence type="predicted"/>
<dbReference type="AlphaFoldDB" id="A0A345E898"/>
<reference evidence="4 5" key="1">
    <citation type="submission" date="2018-07" db="EMBL/GenBank/DDBJ databases">
        <title>Genome sequences of Haloplanus sp. CBA1112.</title>
        <authorList>
            <person name="Kim Y.B."/>
            <person name="Roh S.W."/>
        </authorList>
    </citation>
    <scope>NUCLEOTIDE SEQUENCE [LARGE SCALE GENOMIC DNA]</scope>
    <source>
        <strain evidence="4 5">CBA1112</strain>
        <plasmid evidence="5">pcba1112-01</plasmid>
    </source>
</reference>
<dbReference type="Proteomes" id="UP000252985">
    <property type="component" value="Plasmid pCBA1112-01"/>
</dbReference>
<dbReference type="GO" id="GO:0005524">
    <property type="term" value="F:ATP binding"/>
    <property type="evidence" value="ECO:0007669"/>
    <property type="project" value="UniProtKB-KW"/>
</dbReference>
<keyword evidence="4" id="KW-0614">Plasmid</keyword>
<sequence>MLVSQSPCSMRAVRVSHFGKPRRSLRRCTIVNEGSTLNEWLTEVGGEFSKLDVRIELRDENGNRRLHDLLNRMDGTNTYEDKDPVLRFSLGDPDHEVRYRYSTKPSEVVGERVRRYDRYVFDVVSIRGEKALRGLSFELEFEEATNEPTLPSGDPSTVGVSLSTVCNYDKTREFRVAGLDSERNAVMAFLDDDGDRWGLSSEHGMLLEGPPGTGKTEVVMEVCRELFGSVPVKISGPEILSRWVGESERILRERFETARDDPSNVLYIDEIDSIARSRGKSTQEYSAQIVAQLLVLLDGIDTKRDEDPVKVVASTNMAGVVDEALRRPGRLGRTQSFDTLDETDATAVLHHYLDEIRRHAGQGGAGELSEPLRKFVETGISKELSGEGRREELPSLLSGKTGADIEQIVQQATRIADEKSRSVSEADESGTVRLGVEDLYQAATDSVPSSRMVDPATHTTEGEIPTFAPTAPVVRIDPEEGKEKVRAAFARFLDTYDHERGEFREFVLTEDDALSDPAVLRTRLWEQFTPDDRYPVCVYIHEFLKIDRAAARSQVAETVVETVCDRLVAPPPLNNDAEPVLFGYRANSNTELPRLDRIAVDPRGSERRSNDAVDK</sequence>
<accession>A0A345E898</accession>
<dbReference type="Gene3D" id="3.40.50.300">
    <property type="entry name" value="P-loop containing nucleotide triphosphate hydrolases"/>
    <property type="match status" value="1"/>
</dbReference>
<name>A0A345E898_9EURY</name>
<organism evidence="4 5">
    <name type="scientific">Haloplanus rubicundus</name>
    <dbReference type="NCBI Taxonomy" id="1547898"/>
    <lineage>
        <taxon>Archaea</taxon>
        <taxon>Methanobacteriati</taxon>
        <taxon>Methanobacteriota</taxon>
        <taxon>Stenosarchaea group</taxon>
        <taxon>Halobacteria</taxon>
        <taxon>Halobacteriales</taxon>
        <taxon>Haloferacaceae</taxon>
        <taxon>Haloplanus</taxon>
    </lineage>
</organism>
<evidence type="ECO:0000313" key="5">
    <source>
        <dbReference type="Proteomes" id="UP000252985"/>
    </source>
</evidence>
<evidence type="ECO:0000313" key="4">
    <source>
        <dbReference type="EMBL" id="AXG08420.1"/>
    </source>
</evidence>
<feature type="domain" description="AAA+ ATPase" evidence="3">
    <location>
        <begin position="201"/>
        <end position="341"/>
    </location>
</feature>
<dbReference type="EMBL" id="CP031147">
    <property type="protein sequence ID" value="AXG08420.1"/>
    <property type="molecule type" value="Genomic_DNA"/>
</dbReference>
<dbReference type="GO" id="GO:0016887">
    <property type="term" value="F:ATP hydrolysis activity"/>
    <property type="evidence" value="ECO:0007669"/>
    <property type="project" value="InterPro"/>
</dbReference>
<protein>
    <submittedName>
        <fullName evidence="4">AAA family ATPase</fullName>
    </submittedName>
</protein>
<geneLocation type="plasmid" evidence="5">
    <name>pcba1112-01</name>
</geneLocation>
<dbReference type="SMART" id="SM00382">
    <property type="entry name" value="AAA"/>
    <property type="match status" value="1"/>
</dbReference>